<sequence length="377" mass="42778">MDATPPRLSPLKRMKKALTIKQRKEPTSTDDNSSSYDTDAPQLNLPRVETRLEMNQTGGLFDSLTADRRVVSNPASPPEGMSCARSQKDFADDADGVNGVNGVNGANGAKGISSKSSNNDLSSEWTSAVGHASTGKSGRVIHNLQEEIARLTRELSLYRSRAEEAQHINETLKEQIINISERLRNSEQSNETNLASIARKDRKIEDLKAEVQNEKARRLRAEAETAKVNQLMSEGQDEFHRKCAELQETSNYSTSQYDALSKASLREKSDMQRKFKGIRDELASLRDQAELKDREQERLDALIDRQNQELETERRRIQEIFTVYDTYKTTRDREFEDLVTKGRQNQANVDAAVASLKETEDKMKWVMHVKKDIEWAE</sequence>
<reference evidence="3 4" key="1">
    <citation type="journal article" date="2017" name="Biotechnol. Biofuels">
        <title>Differential beta-glucosidase expression as a function of carbon source availability in Talaromyces amestolkiae: a genomic and proteomic approach.</title>
        <authorList>
            <person name="de Eugenio L.I."/>
            <person name="Mendez-Liter J.A."/>
            <person name="Nieto-Dominguez M."/>
            <person name="Alonso L."/>
            <person name="Gil-Munoz J."/>
            <person name="Barriuso J."/>
            <person name="Prieto A."/>
            <person name="Martinez M.J."/>
        </authorList>
    </citation>
    <scope>NUCLEOTIDE SEQUENCE [LARGE SCALE GENOMIC DNA]</scope>
    <source>
        <strain evidence="3 4">CIB</strain>
    </source>
</reference>
<gene>
    <name evidence="3" type="ORF">BHQ10_003336</name>
</gene>
<name>A0A364KUV1_TALAM</name>
<dbReference type="STRING" id="1196081.A0A364KUV1"/>
<proteinExistence type="predicted"/>
<evidence type="ECO:0008006" key="5">
    <source>
        <dbReference type="Google" id="ProtNLM"/>
    </source>
</evidence>
<feature type="region of interest" description="Disordered" evidence="2">
    <location>
        <begin position="1"/>
        <end position="45"/>
    </location>
</feature>
<feature type="coiled-coil region" evidence="1">
    <location>
        <begin position="268"/>
        <end position="316"/>
    </location>
</feature>
<protein>
    <recommendedName>
        <fullName evidence="5">SWI5-dependent HO expression protein 3</fullName>
    </recommendedName>
</protein>
<organism evidence="3 4">
    <name type="scientific">Talaromyces amestolkiae</name>
    <dbReference type="NCBI Taxonomy" id="1196081"/>
    <lineage>
        <taxon>Eukaryota</taxon>
        <taxon>Fungi</taxon>
        <taxon>Dikarya</taxon>
        <taxon>Ascomycota</taxon>
        <taxon>Pezizomycotina</taxon>
        <taxon>Eurotiomycetes</taxon>
        <taxon>Eurotiomycetidae</taxon>
        <taxon>Eurotiales</taxon>
        <taxon>Trichocomaceae</taxon>
        <taxon>Talaromyces</taxon>
        <taxon>Talaromyces sect. Talaromyces</taxon>
    </lineage>
</organism>
<dbReference type="Proteomes" id="UP000249363">
    <property type="component" value="Unassembled WGS sequence"/>
</dbReference>
<feature type="compositionally biased region" description="Low complexity" evidence="2">
    <location>
        <begin position="29"/>
        <end position="39"/>
    </location>
</feature>
<evidence type="ECO:0000313" key="3">
    <source>
        <dbReference type="EMBL" id="RAO67324.1"/>
    </source>
</evidence>
<dbReference type="EMBL" id="MIKG01000005">
    <property type="protein sequence ID" value="RAO67324.1"/>
    <property type="molecule type" value="Genomic_DNA"/>
</dbReference>
<keyword evidence="4" id="KW-1185">Reference proteome</keyword>
<evidence type="ECO:0000256" key="2">
    <source>
        <dbReference type="SAM" id="MobiDB-lite"/>
    </source>
</evidence>
<feature type="region of interest" description="Disordered" evidence="2">
    <location>
        <begin position="92"/>
        <end position="135"/>
    </location>
</feature>
<feature type="coiled-coil region" evidence="1">
    <location>
        <begin position="141"/>
        <end position="229"/>
    </location>
</feature>
<evidence type="ECO:0000313" key="4">
    <source>
        <dbReference type="Proteomes" id="UP000249363"/>
    </source>
</evidence>
<evidence type="ECO:0000256" key="1">
    <source>
        <dbReference type="SAM" id="Coils"/>
    </source>
</evidence>
<comment type="caution">
    <text evidence="3">The sequence shown here is derived from an EMBL/GenBank/DDBJ whole genome shotgun (WGS) entry which is preliminary data.</text>
</comment>
<feature type="compositionally biased region" description="Low complexity" evidence="2">
    <location>
        <begin position="96"/>
        <end position="123"/>
    </location>
</feature>
<dbReference type="AlphaFoldDB" id="A0A364KUV1"/>
<dbReference type="GeneID" id="63792552"/>
<dbReference type="OrthoDB" id="3918393at2759"/>
<accession>A0A364KUV1</accession>
<keyword evidence="1" id="KW-0175">Coiled coil</keyword>
<dbReference type="RefSeq" id="XP_040731840.1">
    <property type="nucleotide sequence ID" value="XM_040875581.1"/>
</dbReference>